<accession>A0A2M3ZXG4</accession>
<name>A0A2M3ZXG4_9DIPT</name>
<evidence type="ECO:0000313" key="2">
    <source>
        <dbReference type="EMBL" id="MBW33257.1"/>
    </source>
</evidence>
<keyword evidence="1" id="KW-0732">Signal</keyword>
<organism evidence="2">
    <name type="scientific">Anopheles braziliensis</name>
    <dbReference type="NCBI Taxonomy" id="58242"/>
    <lineage>
        <taxon>Eukaryota</taxon>
        <taxon>Metazoa</taxon>
        <taxon>Ecdysozoa</taxon>
        <taxon>Arthropoda</taxon>
        <taxon>Hexapoda</taxon>
        <taxon>Insecta</taxon>
        <taxon>Pterygota</taxon>
        <taxon>Neoptera</taxon>
        <taxon>Endopterygota</taxon>
        <taxon>Diptera</taxon>
        <taxon>Nematocera</taxon>
        <taxon>Culicoidea</taxon>
        <taxon>Culicidae</taxon>
        <taxon>Anophelinae</taxon>
        <taxon>Anopheles</taxon>
    </lineage>
</organism>
<proteinExistence type="predicted"/>
<protein>
    <submittedName>
        <fullName evidence="2">Putative secreted peptide</fullName>
    </submittedName>
</protein>
<evidence type="ECO:0000256" key="1">
    <source>
        <dbReference type="SAM" id="SignalP"/>
    </source>
</evidence>
<feature type="signal peptide" evidence="1">
    <location>
        <begin position="1"/>
        <end position="27"/>
    </location>
</feature>
<dbReference type="EMBL" id="GGFM01012506">
    <property type="protein sequence ID" value="MBW33257.1"/>
    <property type="molecule type" value="Transcribed_RNA"/>
</dbReference>
<feature type="chain" id="PRO_5014643172" evidence="1">
    <location>
        <begin position="28"/>
        <end position="68"/>
    </location>
</feature>
<sequence length="68" mass="7821">MILKRSGEYSLLLYTFIIPFLLTSSQTHQPRPVVVFGVEFSRFAELSLIHLPHCVLCSLALSRERMDI</sequence>
<dbReference type="AlphaFoldDB" id="A0A2M3ZXG4"/>
<reference evidence="2" key="1">
    <citation type="submission" date="2018-01" db="EMBL/GenBank/DDBJ databases">
        <title>An insight into the sialome of Amazonian anophelines.</title>
        <authorList>
            <person name="Ribeiro J.M."/>
            <person name="Scarpassa V."/>
            <person name="Calvo E."/>
        </authorList>
    </citation>
    <scope>NUCLEOTIDE SEQUENCE</scope>
    <source>
        <tissue evidence="2">Salivary glands</tissue>
    </source>
</reference>